<reference evidence="2 3" key="1">
    <citation type="submission" date="2024-09" db="EMBL/GenBank/DDBJ databases">
        <authorList>
            <person name="D'Angelo T."/>
        </authorList>
    </citation>
    <scope>NUCLEOTIDE SEQUENCE [LARGE SCALE GENOMIC DNA]</scope>
    <source>
        <strain evidence="2">SAG AM-311-F02</strain>
    </source>
</reference>
<organism evidence="2 3">
    <name type="scientific">Eiseniibacteriota bacterium</name>
    <dbReference type="NCBI Taxonomy" id="2212470"/>
    <lineage>
        <taxon>Bacteria</taxon>
        <taxon>Candidatus Eiseniibacteriota</taxon>
    </lineage>
</organism>
<protein>
    <recommendedName>
        <fullName evidence="4">Metal-dependent hydrolase</fullName>
    </recommendedName>
</protein>
<keyword evidence="1" id="KW-1133">Transmembrane helix</keyword>
<feature type="transmembrane region" description="Helical" evidence="1">
    <location>
        <begin position="6"/>
        <end position="29"/>
    </location>
</feature>
<name>A0ABV6YNF5_UNCEI</name>
<accession>A0ABV6YNF5</accession>
<evidence type="ECO:0000313" key="2">
    <source>
        <dbReference type="EMBL" id="MFC1799605.1"/>
    </source>
</evidence>
<sequence length="139" mass="14362">MCSVTHVAAGAVIGILVDSRLAAFLIGFVSHIPLDAVPHIDFKDYRIDGVLTVGLLVGIFAFTGLTPILFGAVGAVVPDLENLLWKTGIIDEKHKVFPTHSGLIRHGQARVGSGPAGAILMSAVSVCVVALVVVLGGSK</sequence>
<evidence type="ECO:0000313" key="3">
    <source>
        <dbReference type="Proteomes" id="UP001594288"/>
    </source>
</evidence>
<gene>
    <name evidence="2" type="ORF">ACFL2Z_01680</name>
</gene>
<dbReference type="Proteomes" id="UP001594288">
    <property type="component" value="Unassembled WGS sequence"/>
</dbReference>
<dbReference type="EMBL" id="JBHPEI010000016">
    <property type="protein sequence ID" value="MFC1799605.1"/>
    <property type="molecule type" value="Genomic_DNA"/>
</dbReference>
<proteinExistence type="predicted"/>
<evidence type="ECO:0000256" key="1">
    <source>
        <dbReference type="SAM" id="Phobius"/>
    </source>
</evidence>
<feature type="transmembrane region" description="Helical" evidence="1">
    <location>
        <begin position="116"/>
        <end position="136"/>
    </location>
</feature>
<evidence type="ECO:0008006" key="4">
    <source>
        <dbReference type="Google" id="ProtNLM"/>
    </source>
</evidence>
<keyword evidence="3" id="KW-1185">Reference proteome</keyword>
<comment type="caution">
    <text evidence="2">The sequence shown here is derived from an EMBL/GenBank/DDBJ whole genome shotgun (WGS) entry which is preliminary data.</text>
</comment>
<keyword evidence="1" id="KW-0812">Transmembrane</keyword>
<keyword evidence="1" id="KW-0472">Membrane</keyword>
<feature type="transmembrane region" description="Helical" evidence="1">
    <location>
        <begin position="50"/>
        <end position="77"/>
    </location>
</feature>